<feature type="transmembrane region" description="Helical" evidence="4">
    <location>
        <begin position="12"/>
        <end position="32"/>
    </location>
</feature>
<dbReference type="InterPro" id="IPR005311">
    <property type="entry name" value="PBP_dimer"/>
</dbReference>
<dbReference type="InterPro" id="IPR050515">
    <property type="entry name" value="Beta-lactam/transpept"/>
</dbReference>
<feature type="domain" description="Penicillin-binding protein dimerisation" evidence="6">
    <location>
        <begin position="62"/>
        <end position="232"/>
    </location>
</feature>
<accession>A0A916VI55</accession>
<evidence type="ECO:0000256" key="2">
    <source>
        <dbReference type="ARBA" id="ARBA00007171"/>
    </source>
</evidence>
<dbReference type="Gene3D" id="3.90.1310.10">
    <property type="entry name" value="Penicillin-binding protein 2a (Domain 2)"/>
    <property type="match status" value="1"/>
</dbReference>
<name>A0A916VI55_9BACL</name>
<comment type="subcellular location">
    <subcellularLocation>
        <location evidence="1">Membrane</location>
    </subcellularLocation>
</comment>
<protein>
    <submittedName>
        <fullName evidence="7">Penicillin-binding protein 4B</fullName>
    </submittedName>
</protein>
<evidence type="ECO:0000256" key="1">
    <source>
        <dbReference type="ARBA" id="ARBA00004370"/>
    </source>
</evidence>
<dbReference type="GO" id="GO:0008658">
    <property type="term" value="F:penicillin binding"/>
    <property type="evidence" value="ECO:0007669"/>
    <property type="project" value="InterPro"/>
</dbReference>
<reference evidence="7" key="2">
    <citation type="journal article" date="2021" name="Data Brief">
        <title>Draft genome sequence data of the facultative, thermophilic, xylanolytic bacterium Paenibacillus sp. strain DA-C8.</title>
        <authorList>
            <person name="Chhe C."/>
            <person name="Uke A."/>
            <person name="Baramee S."/>
            <person name="Ungkulpasvich U."/>
            <person name="Tachaapaikoon C."/>
            <person name="Pason P."/>
            <person name="Waeonukul R."/>
            <person name="Ratanakhanokchai K."/>
            <person name="Kosugi A."/>
        </authorList>
    </citation>
    <scope>NUCLEOTIDE SEQUENCE</scope>
    <source>
        <strain evidence="7">DA-C8</strain>
    </source>
</reference>
<sequence length="592" mass="65866">MVQRIRRILNILMAFLLGFALLILQLMFLQLFHIGRYVPKRADLAAAAVEQRMQGVVLDEGRGRILDRFGRPLTGFVSLALAVEPRLAAAWSKQHVQEAENLRKLLGMHRAEWHDLLQETVHITLWRRERRPVALTAEQAKQVEFYGPQAGIYAVPYVRRYVEPFYASQLIGYLSQHPSRAREIYGDEIAAGVLREDLKIGASGLERSFEHVLRSRGTARLGIFTDARNRPLAGLNLRIVNTNSRFYPVRIVTTLDLELQARIEQLLDERGVKRASVVLLDPSTADVLVMANRPSFHPEQIDLEAGYWENASLKQQIPGSIFKIAVAAAALEYGVVSPHERFTCLGEYGKYGFSCWKRGGHGKLTLQEAFAQSCNIAFADIAKRLTPERIRTAAERLGLGRRIGWEGKVRGYAGLFRQFDGEEPGQFFAASPIDEGVLIQSAIGQRDVRLTPLQAANMIVTLLQGGRLSSPRIVREVRFNDGSLMMSFSIQRAGSPPLSKRTAKALLAMMQETVHTGTARMLAGHAWSLAGKTGTAELGRQEQGVHHWFVGYGPVHAPKVAAAVVVYDQPAASRNEAAALFAEVMNIVREHG</sequence>
<evidence type="ECO:0000259" key="6">
    <source>
        <dbReference type="Pfam" id="PF03717"/>
    </source>
</evidence>
<dbReference type="InterPro" id="IPR001460">
    <property type="entry name" value="PCN-bd_Tpept"/>
</dbReference>
<keyword evidence="4" id="KW-0812">Transmembrane</keyword>
<dbReference type="Pfam" id="PF03717">
    <property type="entry name" value="PBP_dimer"/>
    <property type="match status" value="1"/>
</dbReference>
<keyword evidence="8" id="KW-1185">Reference proteome</keyword>
<dbReference type="SUPFAM" id="SSF56601">
    <property type="entry name" value="beta-lactamase/transpeptidase-like"/>
    <property type="match status" value="1"/>
</dbReference>
<dbReference type="Gene3D" id="3.40.710.10">
    <property type="entry name" value="DD-peptidase/beta-lactamase superfamily"/>
    <property type="match status" value="1"/>
</dbReference>
<dbReference type="GO" id="GO:0071972">
    <property type="term" value="F:peptidoglycan L,D-transpeptidase activity"/>
    <property type="evidence" value="ECO:0007669"/>
    <property type="project" value="TreeGrafter"/>
</dbReference>
<evidence type="ECO:0000259" key="5">
    <source>
        <dbReference type="Pfam" id="PF00905"/>
    </source>
</evidence>
<dbReference type="SUPFAM" id="SSF56519">
    <property type="entry name" value="Penicillin binding protein dimerisation domain"/>
    <property type="match status" value="1"/>
</dbReference>
<organism evidence="7 8">
    <name type="scientific">Insulibacter thermoxylanivorax</name>
    <dbReference type="NCBI Taxonomy" id="2749268"/>
    <lineage>
        <taxon>Bacteria</taxon>
        <taxon>Bacillati</taxon>
        <taxon>Bacillota</taxon>
        <taxon>Bacilli</taxon>
        <taxon>Bacillales</taxon>
        <taxon>Paenibacillaceae</taxon>
        <taxon>Insulibacter</taxon>
    </lineage>
</organism>
<evidence type="ECO:0000256" key="3">
    <source>
        <dbReference type="ARBA" id="ARBA00023136"/>
    </source>
</evidence>
<feature type="domain" description="Penicillin-binding protein transpeptidase" evidence="5">
    <location>
        <begin position="276"/>
        <end position="585"/>
    </location>
</feature>
<dbReference type="GO" id="GO:0005886">
    <property type="term" value="C:plasma membrane"/>
    <property type="evidence" value="ECO:0007669"/>
    <property type="project" value="TreeGrafter"/>
</dbReference>
<dbReference type="Pfam" id="PF00905">
    <property type="entry name" value="Transpeptidase"/>
    <property type="match status" value="1"/>
</dbReference>
<evidence type="ECO:0000313" key="8">
    <source>
        <dbReference type="Proteomes" id="UP000654993"/>
    </source>
</evidence>
<dbReference type="InterPro" id="IPR012338">
    <property type="entry name" value="Beta-lactam/transpept-like"/>
</dbReference>
<dbReference type="RefSeq" id="WP_200967139.1">
    <property type="nucleotide sequence ID" value="NZ_BMAQ01000030.1"/>
</dbReference>
<keyword evidence="3 4" id="KW-0472">Membrane</keyword>
<dbReference type="GO" id="GO:0071555">
    <property type="term" value="P:cell wall organization"/>
    <property type="evidence" value="ECO:0007669"/>
    <property type="project" value="TreeGrafter"/>
</dbReference>
<keyword evidence="4" id="KW-1133">Transmembrane helix</keyword>
<dbReference type="Proteomes" id="UP000654993">
    <property type="component" value="Unassembled WGS sequence"/>
</dbReference>
<evidence type="ECO:0000313" key="7">
    <source>
        <dbReference type="EMBL" id="GFR38930.1"/>
    </source>
</evidence>
<comment type="caution">
    <text evidence="7">The sequence shown here is derived from an EMBL/GenBank/DDBJ whole genome shotgun (WGS) entry which is preliminary data.</text>
</comment>
<comment type="similarity">
    <text evidence="2">Belongs to the transpeptidase family.</text>
</comment>
<reference evidence="7" key="1">
    <citation type="submission" date="2020-08" db="EMBL/GenBank/DDBJ databases">
        <authorList>
            <person name="Uke A."/>
            <person name="Chhe C."/>
            <person name="Baramee S."/>
            <person name="Kosugi A."/>
        </authorList>
    </citation>
    <scope>NUCLEOTIDE SEQUENCE</scope>
    <source>
        <strain evidence="7">DA-C8</strain>
    </source>
</reference>
<dbReference type="PANTHER" id="PTHR30627">
    <property type="entry name" value="PEPTIDOGLYCAN D,D-TRANSPEPTIDASE"/>
    <property type="match status" value="1"/>
</dbReference>
<dbReference type="EMBL" id="BMAQ01000030">
    <property type="protein sequence ID" value="GFR38930.1"/>
    <property type="molecule type" value="Genomic_DNA"/>
</dbReference>
<gene>
    <name evidence="7" type="primary">pbpI</name>
    <name evidence="7" type="ORF">PRECH8_22260</name>
</gene>
<proteinExistence type="inferred from homology"/>
<evidence type="ECO:0000256" key="4">
    <source>
        <dbReference type="SAM" id="Phobius"/>
    </source>
</evidence>
<dbReference type="PANTHER" id="PTHR30627:SF24">
    <property type="entry name" value="PENICILLIN-BINDING PROTEIN 4B"/>
    <property type="match status" value="1"/>
</dbReference>
<dbReference type="AlphaFoldDB" id="A0A916VI55"/>
<dbReference type="InterPro" id="IPR036138">
    <property type="entry name" value="PBP_dimer_sf"/>
</dbReference>